<dbReference type="CDD" id="cd07381">
    <property type="entry name" value="MPP_CapA"/>
    <property type="match status" value="1"/>
</dbReference>
<dbReference type="PROSITE" id="PS51257">
    <property type="entry name" value="PROKAR_LIPOPROTEIN"/>
    <property type="match status" value="1"/>
</dbReference>
<evidence type="ECO:0000259" key="2">
    <source>
        <dbReference type="SMART" id="SM00854"/>
    </source>
</evidence>
<dbReference type="OrthoDB" id="199819at2157"/>
<gene>
    <name evidence="3" type="ORF">DV733_11410</name>
</gene>
<dbReference type="PANTHER" id="PTHR33393:SF11">
    <property type="entry name" value="POLYGLUTAMINE SYNTHESIS ACCESSORY PROTEIN RV0574C-RELATED"/>
    <property type="match status" value="1"/>
</dbReference>
<dbReference type="Pfam" id="PF09587">
    <property type="entry name" value="PGA_cap"/>
    <property type="match status" value="1"/>
</dbReference>
<accession>A0A4D6HCJ8</accession>
<evidence type="ECO:0000313" key="4">
    <source>
        <dbReference type="Proteomes" id="UP000296706"/>
    </source>
</evidence>
<dbReference type="InterPro" id="IPR019079">
    <property type="entry name" value="Capsule_synth_CapA"/>
</dbReference>
<dbReference type="SUPFAM" id="SSF56300">
    <property type="entry name" value="Metallo-dependent phosphatases"/>
    <property type="match status" value="1"/>
</dbReference>
<keyword evidence="4" id="KW-1185">Reference proteome</keyword>
<sequence>MRRSRRAVLTSGAVALGGCSMLSARPDSQFELGHSVDGTAQIGFVGDLLLARYVQEKHRSTPAAVWDEVQGRLDALDTVVGNLECTLTTRGEPWPDKQWRFRGDPDWATTVLKTGNVGAVSLANNHVMDYGPVSVRDTTGALDAAGIAHAGASEDQAAAFAPRTFEAGGLTVALVSYTDRFRPFAAGPDSAGTSYLNMDPRDPATRHRVERSLSQIPQTVDLVVASLHWGPNYEPKTDRHRRFGRWLIDRGVDVVHGHSAHEIAGIEVYEERPILYDTGTFVSDFTAVEGHRNDLTFLFEVVVDDGLSELRLHPVEVVEKSVRPAGERGREWLRERVRSRSAQFRTEVQRRPDEEWFVVSL</sequence>
<dbReference type="GeneID" id="39848480"/>
<dbReference type="AlphaFoldDB" id="A0A4D6HCJ8"/>
<reference evidence="3 4" key="1">
    <citation type="journal article" date="2019" name="Nat. Commun.">
        <title>A new type of DNA phosphorothioation-based antiviral system in archaea.</title>
        <authorList>
            <person name="Xiong L."/>
            <person name="Liu S."/>
            <person name="Chen S."/>
            <person name="Xiao Y."/>
            <person name="Zhu B."/>
            <person name="Gao Y."/>
            <person name="Zhang Y."/>
            <person name="Chen B."/>
            <person name="Luo J."/>
            <person name="Deng Z."/>
            <person name="Chen X."/>
            <person name="Wang L."/>
            <person name="Chen S."/>
        </authorList>
    </citation>
    <scope>NUCLEOTIDE SEQUENCE [LARGE SCALE GENOMIC DNA]</scope>
    <source>
        <strain evidence="3 4">CBA1105</strain>
    </source>
</reference>
<dbReference type="Proteomes" id="UP000296706">
    <property type="component" value="Chromosome"/>
</dbReference>
<dbReference type="EMBL" id="CP031310">
    <property type="protein sequence ID" value="QCC51804.1"/>
    <property type="molecule type" value="Genomic_DNA"/>
</dbReference>
<dbReference type="SMART" id="SM00854">
    <property type="entry name" value="PGA_cap"/>
    <property type="match status" value="1"/>
</dbReference>
<dbReference type="PANTHER" id="PTHR33393">
    <property type="entry name" value="POLYGLUTAMINE SYNTHESIS ACCESSORY PROTEIN RV0574C-RELATED"/>
    <property type="match status" value="1"/>
</dbReference>
<feature type="domain" description="Capsule synthesis protein CapA" evidence="2">
    <location>
        <begin position="41"/>
        <end position="285"/>
    </location>
</feature>
<dbReference type="InterPro" id="IPR052169">
    <property type="entry name" value="CW_Biosynth-Accessory"/>
</dbReference>
<protein>
    <submittedName>
        <fullName evidence="3">CapA family protein</fullName>
    </submittedName>
</protein>
<evidence type="ECO:0000256" key="1">
    <source>
        <dbReference type="ARBA" id="ARBA00005662"/>
    </source>
</evidence>
<comment type="similarity">
    <text evidence="1">Belongs to the CapA family.</text>
</comment>
<dbReference type="STRING" id="1457250.GCA_000755225_00607"/>
<name>A0A4D6HCJ8_9EURY</name>
<dbReference type="InterPro" id="IPR029052">
    <property type="entry name" value="Metallo-depent_PP-like"/>
</dbReference>
<dbReference type="KEGG" id="hsn:DV733_11410"/>
<evidence type="ECO:0000313" key="3">
    <source>
        <dbReference type="EMBL" id="QCC51804.1"/>
    </source>
</evidence>
<dbReference type="RefSeq" id="WP_049994583.1">
    <property type="nucleotide sequence ID" value="NZ_CP031310.1"/>
</dbReference>
<dbReference type="Gene3D" id="3.60.21.10">
    <property type="match status" value="1"/>
</dbReference>
<proteinExistence type="inferred from homology"/>
<organism evidence="3 4">
    <name type="scientific">Halapricum salinum</name>
    <dbReference type="NCBI Taxonomy" id="1457250"/>
    <lineage>
        <taxon>Archaea</taxon>
        <taxon>Methanobacteriati</taxon>
        <taxon>Methanobacteriota</taxon>
        <taxon>Stenosarchaea group</taxon>
        <taxon>Halobacteria</taxon>
        <taxon>Halobacteriales</taxon>
        <taxon>Haloarculaceae</taxon>
        <taxon>Halapricum</taxon>
    </lineage>
</organism>